<evidence type="ECO:0000256" key="2">
    <source>
        <dbReference type="ARBA" id="ARBA00022737"/>
    </source>
</evidence>
<dbReference type="SUPFAM" id="SSF117281">
    <property type="entry name" value="Kelch motif"/>
    <property type="match status" value="1"/>
</dbReference>
<keyword evidence="1" id="KW-0880">Kelch repeat</keyword>
<comment type="caution">
    <text evidence="3">The sequence shown here is derived from an EMBL/GenBank/DDBJ whole genome shotgun (WGS) entry which is preliminary data.</text>
</comment>
<dbReference type="AlphaFoldDB" id="A0AAD7A0J4"/>
<evidence type="ECO:0000313" key="3">
    <source>
        <dbReference type="EMBL" id="KAJ7347011.1"/>
    </source>
</evidence>
<proteinExistence type="predicted"/>
<dbReference type="Gene3D" id="2.120.10.80">
    <property type="entry name" value="Kelch-type beta propeller"/>
    <property type="match status" value="2"/>
</dbReference>
<protein>
    <submittedName>
        <fullName evidence="3">Uncharacterized protein</fullName>
    </submittedName>
</protein>
<keyword evidence="2" id="KW-0677">Repeat</keyword>
<sequence>MNSQALVSDPLLRLAMQVSLTHREGDRLFEEGRFSTAKALYLQEARKIVGPTYVIPATPGQGEGGVKSDLYINLHPFKFANLVGCCVGMAKCLRHDNDIEMALAWCEEINSLYRCGYHTAPHPLYDWKDFIMDIPPLTLNRSSGLCLASEILMSLGNSGTAVTRRWTATTGTVNLPETHQTPELKSVLNIDLMRRQFELRHPDPQATPNRAVTVPALQLRGSWKRLQIRTPGGVTEGRQNFSSCMWNSQIYIAGGRQTSLGPWYRDLWVLDLAKLDAWRKLPDYPIPHERSGMFLGWNMLVHRDTIILFTGRPTVDTFDLRSETWGSFQTTYSSTTADVQAGVIDSWPYPGRILADATMQILNNKLYVFGGHHRTTTMGSNLFMELDLGTRKWRRLSGTVRVTEHGDYSCPGPRKSASSWVSEDKTRIYMVFGSFDREAAKPGEFHGSDEAYGYGDFWSWDVKKEMWRQERMSGNPPCARTEVACAYNEKLRKTIIFGGYHPSLSTLVLTPGQEVMFPYSFFADTFIYDHGTPPATTRSEPTLSAPKWKQVLTPGFPTYRCQAHLLCDPITGRTYMFGGWTNSQFVPTKSKLISRSFGDLWELRMDMDGGHFEEIDIEEEVRVAKAGPWQRCFACASAGPWKKCGGSCKGRVFFCGAACLREGWKEHKQLHQCRKA</sequence>
<dbReference type="PANTHER" id="PTHR46093">
    <property type="entry name" value="ACYL-COA-BINDING DOMAIN-CONTAINING PROTEIN 5"/>
    <property type="match status" value="1"/>
</dbReference>
<evidence type="ECO:0000256" key="1">
    <source>
        <dbReference type="ARBA" id="ARBA00022441"/>
    </source>
</evidence>
<dbReference type="Pfam" id="PF24681">
    <property type="entry name" value="Kelch_KLHDC2_KLHL20_DRC7"/>
    <property type="match status" value="1"/>
</dbReference>
<accession>A0AAD7A0J4</accession>
<organism evidence="3 4">
    <name type="scientific">Mycena albidolilacea</name>
    <dbReference type="NCBI Taxonomy" id="1033008"/>
    <lineage>
        <taxon>Eukaryota</taxon>
        <taxon>Fungi</taxon>
        <taxon>Dikarya</taxon>
        <taxon>Basidiomycota</taxon>
        <taxon>Agaricomycotina</taxon>
        <taxon>Agaricomycetes</taxon>
        <taxon>Agaricomycetidae</taxon>
        <taxon>Agaricales</taxon>
        <taxon>Marasmiineae</taxon>
        <taxon>Mycenaceae</taxon>
        <taxon>Mycena</taxon>
    </lineage>
</organism>
<name>A0AAD7A0J4_9AGAR</name>
<dbReference type="EMBL" id="JARIHO010000020">
    <property type="protein sequence ID" value="KAJ7347011.1"/>
    <property type="molecule type" value="Genomic_DNA"/>
</dbReference>
<dbReference type="Proteomes" id="UP001218218">
    <property type="component" value="Unassembled WGS sequence"/>
</dbReference>
<evidence type="ECO:0000313" key="4">
    <source>
        <dbReference type="Proteomes" id="UP001218218"/>
    </source>
</evidence>
<reference evidence="3" key="1">
    <citation type="submission" date="2023-03" db="EMBL/GenBank/DDBJ databases">
        <title>Massive genome expansion in bonnet fungi (Mycena s.s.) driven by repeated elements and novel gene families across ecological guilds.</title>
        <authorList>
            <consortium name="Lawrence Berkeley National Laboratory"/>
            <person name="Harder C.B."/>
            <person name="Miyauchi S."/>
            <person name="Viragh M."/>
            <person name="Kuo A."/>
            <person name="Thoen E."/>
            <person name="Andreopoulos B."/>
            <person name="Lu D."/>
            <person name="Skrede I."/>
            <person name="Drula E."/>
            <person name="Henrissat B."/>
            <person name="Morin E."/>
            <person name="Kohler A."/>
            <person name="Barry K."/>
            <person name="LaButti K."/>
            <person name="Morin E."/>
            <person name="Salamov A."/>
            <person name="Lipzen A."/>
            <person name="Mereny Z."/>
            <person name="Hegedus B."/>
            <person name="Baldrian P."/>
            <person name="Stursova M."/>
            <person name="Weitz H."/>
            <person name="Taylor A."/>
            <person name="Grigoriev I.V."/>
            <person name="Nagy L.G."/>
            <person name="Martin F."/>
            <person name="Kauserud H."/>
        </authorList>
    </citation>
    <scope>NUCLEOTIDE SEQUENCE</scope>
    <source>
        <strain evidence="3">CBHHK002</strain>
    </source>
</reference>
<dbReference type="PANTHER" id="PTHR46093:SF18">
    <property type="entry name" value="FIBRONECTIN TYPE-III DOMAIN-CONTAINING PROTEIN"/>
    <property type="match status" value="1"/>
</dbReference>
<gene>
    <name evidence="3" type="ORF">DFH08DRAFT_745755</name>
</gene>
<keyword evidence="4" id="KW-1185">Reference proteome</keyword>
<dbReference type="InterPro" id="IPR015915">
    <property type="entry name" value="Kelch-typ_b-propeller"/>
</dbReference>